<evidence type="ECO:0000256" key="3">
    <source>
        <dbReference type="ARBA" id="ARBA00023274"/>
    </source>
</evidence>
<dbReference type="Proteomes" id="UP000677228">
    <property type="component" value="Unassembled WGS sequence"/>
</dbReference>
<name>A0A8S2GDB0_9BILA</name>
<dbReference type="GO" id="GO:0006412">
    <property type="term" value="P:translation"/>
    <property type="evidence" value="ECO:0007669"/>
    <property type="project" value="InterPro"/>
</dbReference>
<comment type="similarity">
    <text evidence="1">Belongs to the eukaryotic ribosomal protein eS6 family.</text>
</comment>
<comment type="caution">
    <text evidence="7">The sequence shown here is derived from an EMBL/GenBank/DDBJ whole genome shotgun (WGS) entry which is preliminary data.</text>
</comment>
<protein>
    <recommendedName>
        <fullName evidence="4">Small ribosomal subunit protein eS6</fullName>
    </recommendedName>
    <alternativeName>
        <fullName evidence="5">40S ribosomal protein S6</fullName>
    </alternativeName>
</protein>
<dbReference type="InterPro" id="IPR001377">
    <property type="entry name" value="Ribosomal_eS6"/>
</dbReference>
<proteinExistence type="inferred from homology"/>
<sequence length="72" mass="8905">RQKAPKIQRLITPRRLQRKRHLLSMKKRRAEKQRVLQNEYAKLVQQYMKEKRERKRSESKRRSSTRESTSKA</sequence>
<evidence type="ECO:0000256" key="5">
    <source>
        <dbReference type="ARBA" id="ARBA00035403"/>
    </source>
</evidence>
<evidence type="ECO:0000256" key="1">
    <source>
        <dbReference type="ARBA" id="ARBA00009312"/>
    </source>
</evidence>
<keyword evidence="2" id="KW-0689">Ribosomal protein</keyword>
<dbReference type="GO" id="GO:1990904">
    <property type="term" value="C:ribonucleoprotein complex"/>
    <property type="evidence" value="ECO:0007669"/>
    <property type="project" value="UniProtKB-KW"/>
</dbReference>
<dbReference type="EMBL" id="CAJOBA010014439">
    <property type="protein sequence ID" value="CAF3883721.1"/>
    <property type="molecule type" value="Genomic_DNA"/>
</dbReference>
<reference evidence="7" key="1">
    <citation type="submission" date="2021-02" db="EMBL/GenBank/DDBJ databases">
        <authorList>
            <person name="Nowell W R."/>
        </authorList>
    </citation>
    <scope>NUCLEOTIDE SEQUENCE</scope>
</reference>
<evidence type="ECO:0000256" key="4">
    <source>
        <dbReference type="ARBA" id="ARBA00035278"/>
    </source>
</evidence>
<dbReference type="EMBL" id="CAJNOK010082541">
    <property type="protein sequence ID" value="CAF1684875.1"/>
    <property type="molecule type" value="Genomic_DNA"/>
</dbReference>
<dbReference type="Proteomes" id="UP000682733">
    <property type="component" value="Unassembled WGS sequence"/>
</dbReference>
<keyword evidence="3" id="KW-0687">Ribonucleoprotein</keyword>
<dbReference type="GO" id="GO:0003735">
    <property type="term" value="F:structural constituent of ribosome"/>
    <property type="evidence" value="ECO:0007669"/>
    <property type="project" value="InterPro"/>
</dbReference>
<dbReference type="Gene3D" id="1.20.5.2650">
    <property type="match status" value="1"/>
</dbReference>
<organism evidence="7 9">
    <name type="scientific">Didymodactylos carnosus</name>
    <dbReference type="NCBI Taxonomy" id="1234261"/>
    <lineage>
        <taxon>Eukaryota</taxon>
        <taxon>Metazoa</taxon>
        <taxon>Spiralia</taxon>
        <taxon>Gnathifera</taxon>
        <taxon>Rotifera</taxon>
        <taxon>Eurotatoria</taxon>
        <taxon>Bdelloidea</taxon>
        <taxon>Philodinida</taxon>
        <taxon>Philodinidae</taxon>
        <taxon>Didymodactylos</taxon>
    </lineage>
</organism>
<feature type="non-terminal residue" evidence="7">
    <location>
        <position position="1"/>
    </location>
</feature>
<evidence type="ECO:0000256" key="6">
    <source>
        <dbReference type="SAM" id="MobiDB-lite"/>
    </source>
</evidence>
<evidence type="ECO:0000313" key="8">
    <source>
        <dbReference type="EMBL" id="CAF3883721.1"/>
    </source>
</evidence>
<dbReference type="AlphaFoldDB" id="A0A8S2GDB0"/>
<accession>A0A8S2GDB0</accession>
<evidence type="ECO:0000313" key="7">
    <source>
        <dbReference type="EMBL" id="CAF1684875.1"/>
    </source>
</evidence>
<feature type="compositionally biased region" description="Basic and acidic residues" evidence="6">
    <location>
        <begin position="60"/>
        <end position="72"/>
    </location>
</feature>
<evidence type="ECO:0000256" key="2">
    <source>
        <dbReference type="ARBA" id="ARBA00022980"/>
    </source>
</evidence>
<dbReference type="GO" id="GO:0005840">
    <property type="term" value="C:ribosome"/>
    <property type="evidence" value="ECO:0007669"/>
    <property type="project" value="UniProtKB-KW"/>
</dbReference>
<gene>
    <name evidence="7" type="ORF">OVA965_LOCUS46189</name>
    <name evidence="8" type="ORF">TMI583_LOCUS20099</name>
</gene>
<feature type="region of interest" description="Disordered" evidence="6">
    <location>
        <begin position="46"/>
        <end position="72"/>
    </location>
</feature>
<dbReference type="PANTHER" id="PTHR11502">
    <property type="entry name" value="40S RIBOSOMAL PROTEIN S6"/>
    <property type="match status" value="1"/>
</dbReference>
<evidence type="ECO:0000313" key="9">
    <source>
        <dbReference type="Proteomes" id="UP000677228"/>
    </source>
</evidence>